<keyword evidence="3" id="KW-1185">Reference proteome</keyword>
<dbReference type="SUPFAM" id="SSF53335">
    <property type="entry name" value="S-adenosyl-L-methionine-dependent methyltransferases"/>
    <property type="match status" value="1"/>
</dbReference>
<dbReference type="PANTHER" id="PTHR43861:SF3">
    <property type="entry name" value="PUTATIVE (AFU_ORTHOLOGUE AFUA_2G14390)-RELATED"/>
    <property type="match status" value="1"/>
</dbReference>
<dbReference type="Gene3D" id="3.40.50.150">
    <property type="entry name" value="Vaccinia Virus protein VP39"/>
    <property type="match status" value="1"/>
</dbReference>
<dbReference type="CDD" id="cd02440">
    <property type="entry name" value="AdoMet_MTases"/>
    <property type="match status" value="1"/>
</dbReference>
<organism evidence="2 3">
    <name type="scientific">Microlunatus ginsengisoli</name>
    <dbReference type="NCBI Taxonomy" id="363863"/>
    <lineage>
        <taxon>Bacteria</taxon>
        <taxon>Bacillati</taxon>
        <taxon>Actinomycetota</taxon>
        <taxon>Actinomycetes</taxon>
        <taxon>Propionibacteriales</taxon>
        <taxon>Propionibacteriaceae</taxon>
        <taxon>Microlunatus</taxon>
    </lineage>
</organism>
<dbReference type="PANTHER" id="PTHR43861">
    <property type="entry name" value="TRANS-ACONITATE 2-METHYLTRANSFERASE-RELATED"/>
    <property type="match status" value="1"/>
</dbReference>
<dbReference type="GO" id="GO:0008168">
    <property type="term" value="F:methyltransferase activity"/>
    <property type="evidence" value="ECO:0007669"/>
    <property type="project" value="UniProtKB-KW"/>
</dbReference>
<protein>
    <submittedName>
        <fullName evidence="2">Methyltransferase domain-containing protein</fullName>
    </submittedName>
</protein>
<reference evidence="3" key="1">
    <citation type="journal article" date="2019" name="Int. J. Syst. Evol. Microbiol.">
        <title>The Global Catalogue of Microorganisms (GCM) 10K type strain sequencing project: providing services to taxonomists for standard genome sequencing and annotation.</title>
        <authorList>
            <consortium name="The Broad Institute Genomics Platform"/>
            <consortium name="The Broad Institute Genome Sequencing Center for Infectious Disease"/>
            <person name="Wu L."/>
            <person name="Ma J."/>
        </authorList>
    </citation>
    <scope>NUCLEOTIDE SEQUENCE [LARGE SCALE GENOMIC DNA]</scope>
    <source>
        <strain evidence="3">JCM 16929</strain>
    </source>
</reference>
<proteinExistence type="predicted"/>
<comment type="caution">
    <text evidence="2">The sequence shown here is derived from an EMBL/GenBank/DDBJ whole genome shotgun (WGS) entry which is preliminary data.</text>
</comment>
<dbReference type="EMBL" id="BAABAB010000029">
    <property type="protein sequence ID" value="GAA3632150.1"/>
    <property type="molecule type" value="Genomic_DNA"/>
</dbReference>
<evidence type="ECO:0000313" key="3">
    <source>
        <dbReference type="Proteomes" id="UP001501490"/>
    </source>
</evidence>
<dbReference type="Pfam" id="PF13489">
    <property type="entry name" value="Methyltransf_23"/>
    <property type="match status" value="1"/>
</dbReference>
<dbReference type="GO" id="GO:0032259">
    <property type="term" value="P:methylation"/>
    <property type="evidence" value="ECO:0007669"/>
    <property type="project" value="UniProtKB-KW"/>
</dbReference>
<evidence type="ECO:0000313" key="2">
    <source>
        <dbReference type="EMBL" id="GAA3632150.1"/>
    </source>
</evidence>
<keyword evidence="1" id="KW-0808">Transferase</keyword>
<gene>
    <name evidence="2" type="ORF">GCM10022236_38350</name>
</gene>
<keyword evidence="2" id="KW-0489">Methyltransferase</keyword>
<sequence>MYRVEVQQQTHFDNDSTDAPEQLRLLSEILGGHSAAVLSGLGIGAGARCWDIGSGDGSVARWLADQVGPTGSVLATDLKPEHVPVHPQIEARRHDLLADSWPAGRFDLIHARLVLMHLPRAADLALRLVEQLAPGGVLVLTDWFCDCAVGPVASPVDAYTSSIWWRYHDAVHDLGALAGMDLGWAAQTADVLRAAGHDDVTVLHDQACGRGGTPSALLARLHSTMLEDHLIRAGLEPGDLAAIRANLLDPGFEMATYHTFTTVLRAPQQAS</sequence>
<name>A0ABP7AHE8_9ACTN</name>
<evidence type="ECO:0000256" key="1">
    <source>
        <dbReference type="ARBA" id="ARBA00022679"/>
    </source>
</evidence>
<dbReference type="InterPro" id="IPR029063">
    <property type="entry name" value="SAM-dependent_MTases_sf"/>
</dbReference>
<accession>A0ABP7AHE8</accession>
<dbReference type="RefSeq" id="WP_344807573.1">
    <property type="nucleotide sequence ID" value="NZ_BAABAB010000029.1"/>
</dbReference>
<dbReference type="Proteomes" id="UP001501490">
    <property type="component" value="Unassembled WGS sequence"/>
</dbReference>